<evidence type="ECO:0000256" key="6">
    <source>
        <dbReference type="ARBA" id="ARBA00023136"/>
    </source>
</evidence>
<evidence type="ECO:0000256" key="5">
    <source>
        <dbReference type="ARBA" id="ARBA00022989"/>
    </source>
</evidence>
<accession>A0ABV7WNB6</accession>
<feature type="transmembrane region" description="Helical" evidence="7">
    <location>
        <begin position="175"/>
        <end position="194"/>
    </location>
</feature>
<organism evidence="10 11">
    <name type="scientific">Aquipuribacter hungaricus</name>
    <dbReference type="NCBI Taxonomy" id="545624"/>
    <lineage>
        <taxon>Bacteria</taxon>
        <taxon>Bacillati</taxon>
        <taxon>Actinomycetota</taxon>
        <taxon>Actinomycetes</taxon>
        <taxon>Micrococcales</taxon>
        <taxon>Intrasporangiaceae</taxon>
        <taxon>Aquipuribacter</taxon>
    </lineage>
</organism>
<proteinExistence type="inferred from homology"/>
<dbReference type="PROSITE" id="PS50928">
    <property type="entry name" value="ABC_TM1"/>
    <property type="match status" value="1"/>
</dbReference>
<dbReference type="Pfam" id="PF00528">
    <property type="entry name" value="BPD_transp_1"/>
    <property type="match status" value="1"/>
</dbReference>
<keyword evidence="3" id="KW-1003">Cell membrane</keyword>
<dbReference type="SUPFAM" id="SSF161098">
    <property type="entry name" value="MetI-like"/>
    <property type="match status" value="1"/>
</dbReference>
<evidence type="ECO:0000256" key="1">
    <source>
        <dbReference type="ARBA" id="ARBA00004651"/>
    </source>
</evidence>
<feature type="region of interest" description="Disordered" evidence="8">
    <location>
        <begin position="25"/>
        <end position="48"/>
    </location>
</feature>
<evidence type="ECO:0000313" key="10">
    <source>
        <dbReference type="EMBL" id="MFC3690522.1"/>
    </source>
</evidence>
<comment type="caution">
    <text evidence="10">The sequence shown here is derived from an EMBL/GenBank/DDBJ whole genome shotgun (WGS) entry which is preliminary data.</text>
</comment>
<feature type="transmembrane region" description="Helical" evidence="7">
    <location>
        <begin position="271"/>
        <end position="292"/>
    </location>
</feature>
<dbReference type="Proteomes" id="UP001595685">
    <property type="component" value="Unassembled WGS sequence"/>
</dbReference>
<name>A0ABV7WNB6_9MICO</name>
<evidence type="ECO:0000256" key="8">
    <source>
        <dbReference type="SAM" id="MobiDB-lite"/>
    </source>
</evidence>
<comment type="subcellular location">
    <subcellularLocation>
        <location evidence="1 7">Cell membrane</location>
        <topology evidence="1 7">Multi-pass membrane protein</topology>
    </subcellularLocation>
</comment>
<dbReference type="EMBL" id="JBHRWW010000028">
    <property type="protein sequence ID" value="MFC3690522.1"/>
    <property type="molecule type" value="Genomic_DNA"/>
</dbReference>
<evidence type="ECO:0000256" key="2">
    <source>
        <dbReference type="ARBA" id="ARBA00022448"/>
    </source>
</evidence>
<dbReference type="PANTHER" id="PTHR30151">
    <property type="entry name" value="ALKANE SULFONATE ABC TRANSPORTER-RELATED, MEMBRANE SUBUNIT"/>
    <property type="match status" value="1"/>
</dbReference>
<keyword evidence="5 7" id="KW-1133">Transmembrane helix</keyword>
<evidence type="ECO:0000256" key="7">
    <source>
        <dbReference type="RuleBase" id="RU363032"/>
    </source>
</evidence>
<evidence type="ECO:0000313" key="11">
    <source>
        <dbReference type="Proteomes" id="UP001595685"/>
    </source>
</evidence>
<gene>
    <name evidence="10" type="ORF">ACFOLH_19410</name>
</gene>
<feature type="domain" description="ABC transmembrane type-1" evidence="9">
    <location>
        <begin position="105"/>
        <end position="289"/>
    </location>
</feature>
<sequence>MSLSTSEKVALQRVAGVEGVAPSGWVQPGAAPGDGATSPGGPAPRSRGGWGRRGLRDLGLGLVLPVVLLGLWQVLVTAEVLDPSRFSSPAALGAELVAAVESGRLWPNLAISAQRVFLGFGIGALLAVLTGLLVALSRTADRLVSPLLGAVRAVPSLAWVSVLILWFGIGEENKVGLVAIGAFFPVLATLVAGIRQVDRGLLEVAQAYGLSWRQRVTTVLLPSAAPSLLAGARLGLNQAWLFLVAAELLGATSGLGWQLQNAQRNGQIELVLVTIILFAVIGKLTDSVLAAVETTVLARLS</sequence>
<feature type="transmembrane region" description="Helical" evidence="7">
    <location>
        <begin position="147"/>
        <end position="169"/>
    </location>
</feature>
<reference evidence="11" key="1">
    <citation type="journal article" date="2019" name="Int. J. Syst. Evol. Microbiol.">
        <title>The Global Catalogue of Microorganisms (GCM) 10K type strain sequencing project: providing services to taxonomists for standard genome sequencing and annotation.</title>
        <authorList>
            <consortium name="The Broad Institute Genomics Platform"/>
            <consortium name="The Broad Institute Genome Sequencing Center for Infectious Disease"/>
            <person name="Wu L."/>
            <person name="Ma J."/>
        </authorList>
    </citation>
    <scope>NUCLEOTIDE SEQUENCE [LARGE SCALE GENOMIC DNA]</scope>
    <source>
        <strain evidence="11">NCAIM B.02333</strain>
    </source>
</reference>
<keyword evidence="2 7" id="KW-0813">Transport</keyword>
<dbReference type="InterPro" id="IPR000515">
    <property type="entry name" value="MetI-like"/>
</dbReference>
<keyword evidence="11" id="KW-1185">Reference proteome</keyword>
<comment type="similarity">
    <text evidence="7">Belongs to the binding-protein-dependent transport system permease family.</text>
</comment>
<dbReference type="Gene3D" id="1.10.3720.10">
    <property type="entry name" value="MetI-like"/>
    <property type="match status" value="1"/>
</dbReference>
<dbReference type="InterPro" id="IPR035906">
    <property type="entry name" value="MetI-like_sf"/>
</dbReference>
<feature type="transmembrane region" description="Helical" evidence="7">
    <location>
        <begin position="55"/>
        <end position="75"/>
    </location>
</feature>
<feature type="transmembrane region" description="Helical" evidence="7">
    <location>
        <begin position="116"/>
        <end position="135"/>
    </location>
</feature>
<evidence type="ECO:0000259" key="9">
    <source>
        <dbReference type="PROSITE" id="PS50928"/>
    </source>
</evidence>
<dbReference type="RefSeq" id="WP_340293547.1">
    <property type="nucleotide sequence ID" value="NZ_JBBEOI010000112.1"/>
</dbReference>
<evidence type="ECO:0000256" key="4">
    <source>
        <dbReference type="ARBA" id="ARBA00022692"/>
    </source>
</evidence>
<dbReference type="CDD" id="cd06261">
    <property type="entry name" value="TM_PBP2"/>
    <property type="match status" value="1"/>
</dbReference>
<evidence type="ECO:0000256" key="3">
    <source>
        <dbReference type="ARBA" id="ARBA00022475"/>
    </source>
</evidence>
<keyword evidence="6 7" id="KW-0472">Membrane</keyword>
<dbReference type="PANTHER" id="PTHR30151:SF39">
    <property type="entry name" value="ABC TRANSPORTER PERMEASE PROTEIN"/>
    <property type="match status" value="1"/>
</dbReference>
<keyword evidence="4 7" id="KW-0812">Transmembrane</keyword>
<protein>
    <submittedName>
        <fullName evidence="10">ABC transporter permease</fullName>
    </submittedName>
</protein>